<evidence type="ECO:0000313" key="2">
    <source>
        <dbReference type="EMBL" id="GGN60971.1"/>
    </source>
</evidence>
<dbReference type="InterPro" id="IPR008538">
    <property type="entry name" value="Uma2"/>
</dbReference>
<dbReference type="AlphaFoldDB" id="A0A918D348"/>
<reference evidence="2 3" key="1">
    <citation type="journal article" date="2014" name="Int. J. Syst. Evol. Microbiol.">
        <title>Complete genome sequence of Corynebacterium casei LMG S-19264T (=DSM 44701T), isolated from a smear-ripened cheese.</title>
        <authorList>
            <consortium name="US DOE Joint Genome Institute (JGI-PGF)"/>
            <person name="Walter F."/>
            <person name="Albersmeier A."/>
            <person name="Kalinowski J."/>
            <person name="Ruckert C."/>
        </authorList>
    </citation>
    <scope>NUCLEOTIDE SEQUENCE [LARGE SCALE GENOMIC DNA]</scope>
    <source>
        <strain evidence="2 3">CGMCC 4.7111</strain>
    </source>
</reference>
<dbReference type="CDD" id="cd06260">
    <property type="entry name" value="DUF820-like"/>
    <property type="match status" value="1"/>
</dbReference>
<protein>
    <recommendedName>
        <fullName evidence="1">Putative restriction endonuclease domain-containing protein</fullName>
    </recommendedName>
</protein>
<evidence type="ECO:0000259" key="1">
    <source>
        <dbReference type="Pfam" id="PF05685"/>
    </source>
</evidence>
<dbReference type="Pfam" id="PF05685">
    <property type="entry name" value="Uma2"/>
    <property type="match status" value="1"/>
</dbReference>
<evidence type="ECO:0000313" key="3">
    <source>
        <dbReference type="Proteomes" id="UP000600365"/>
    </source>
</evidence>
<dbReference type="InterPro" id="IPR012296">
    <property type="entry name" value="Nuclease_put_TT1808"/>
</dbReference>
<dbReference type="InterPro" id="IPR011335">
    <property type="entry name" value="Restrct_endonuc-II-like"/>
</dbReference>
<proteinExistence type="predicted"/>
<sequence length="246" mass="27833">MTAPTVRKHTPGAPWWEGGEPTMTFGTRRPQMSQQDFEELADKTPENVQLEFLDGRLYVKGDHITVEDFEELARKAPEGVKLELIDGKLEVKPLADQRHKAIVVWLSRLFMQHRPQLALYPEQGLKVGAYRKGHACADAALAPLDHFIAQDGEWADPEGVLMVVEVTSRDRDTDRRDRVDKVRGYAEAGIPVYLLIDRDNDTLVVHNDLRNGTYRQSPSYPYGAVIELPSPVNISLDTEKLKDYAD</sequence>
<dbReference type="PANTHER" id="PTHR35400:SF3">
    <property type="entry name" value="SLL1072 PROTEIN"/>
    <property type="match status" value="1"/>
</dbReference>
<feature type="domain" description="Putative restriction endonuclease" evidence="1">
    <location>
        <begin position="66"/>
        <end position="237"/>
    </location>
</feature>
<dbReference type="PANTHER" id="PTHR35400">
    <property type="entry name" value="SLR1083 PROTEIN"/>
    <property type="match status" value="1"/>
</dbReference>
<organism evidence="2 3">
    <name type="scientific">Streptomyces albiflavescens</name>
    <dbReference type="NCBI Taxonomy" id="1623582"/>
    <lineage>
        <taxon>Bacteria</taxon>
        <taxon>Bacillati</taxon>
        <taxon>Actinomycetota</taxon>
        <taxon>Actinomycetes</taxon>
        <taxon>Kitasatosporales</taxon>
        <taxon>Streptomycetaceae</taxon>
        <taxon>Streptomyces</taxon>
    </lineage>
</organism>
<dbReference type="EMBL" id="BMMM01000004">
    <property type="protein sequence ID" value="GGN60971.1"/>
    <property type="molecule type" value="Genomic_DNA"/>
</dbReference>
<dbReference type="SUPFAM" id="SSF52980">
    <property type="entry name" value="Restriction endonuclease-like"/>
    <property type="match status" value="1"/>
</dbReference>
<dbReference type="CDD" id="cd00298">
    <property type="entry name" value="ACD_sHsps_p23-like"/>
    <property type="match status" value="1"/>
</dbReference>
<keyword evidence="3" id="KW-1185">Reference proteome</keyword>
<dbReference type="Gene3D" id="3.90.1570.10">
    <property type="entry name" value="tt1808, chain A"/>
    <property type="match status" value="1"/>
</dbReference>
<gene>
    <name evidence="2" type="ORF">GCM10011579_026740</name>
</gene>
<name>A0A918D348_9ACTN</name>
<comment type="caution">
    <text evidence="2">The sequence shown here is derived from an EMBL/GenBank/DDBJ whole genome shotgun (WGS) entry which is preliminary data.</text>
</comment>
<dbReference type="Proteomes" id="UP000600365">
    <property type="component" value="Unassembled WGS sequence"/>
</dbReference>
<accession>A0A918D348</accession>